<dbReference type="EMBL" id="NJGJ01000001">
    <property type="protein sequence ID" value="PGH24172.1"/>
    <property type="molecule type" value="Genomic_DNA"/>
</dbReference>
<keyword evidence="2" id="KW-1277">Toxin-antitoxin system</keyword>
<evidence type="ECO:0000256" key="1">
    <source>
        <dbReference type="ARBA" id="ARBA00008172"/>
    </source>
</evidence>
<dbReference type="RefSeq" id="WP_008795001.1">
    <property type="nucleotide sequence ID" value="NZ_CP077130.1"/>
</dbReference>
<dbReference type="Gene3D" id="3.30.2310.20">
    <property type="entry name" value="RelE-like"/>
    <property type="match status" value="1"/>
</dbReference>
<evidence type="ECO:0000256" key="6">
    <source>
        <dbReference type="ARBA" id="ARBA00030388"/>
    </source>
</evidence>
<dbReference type="InterPro" id="IPR035093">
    <property type="entry name" value="RelE/ParE_toxin_dom_sf"/>
</dbReference>
<evidence type="ECO:0000313" key="8">
    <source>
        <dbReference type="Proteomes" id="UP000226179"/>
    </source>
</evidence>
<dbReference type="SUPFAM" id="SSF143011">
    <property type="entry name" value="RelE-like"/>
    <property type="match status" value="1"/>
</dbReference>
<organism evidence="7 8">
    <name type="scientific">Fusobacterium animalis</name>
    <dbReference type="NCBI Taxonomy" id="76859"/>
    <lineage>
        <taxon>Bacteria</taxon>
        <taxon>Fusobacteriati</taxon>
        <taxon>Fusobacteriota</taxon>
        <taxon>Fusobacteriia</taxon>
        <taxon>Fusobacteriales</taxon>
        <taxon>Fusobacteriaceae</taxon>
        <taxon>Fusobacterium</taxon>
    </lineage>
</organism>
<dbReference type="GO" id="GO:0016787">
    <property type="term" value="F:hydrolase activity"/>
    <property type="evidence" value="ECO:0007669"/>
    <property type="project" value="UniProtKB-KW"/>
</dbReference>
<keyword evidence="4" id="KW-0255">Endonuclease</keyword>
<name>A0A2B7YTI4_9FUSO</name>
<evidence type="ECO:0000256" key="4">
    <source>
        <dbReference type="ARBA" id="ARBA00022759"/>
    </source>
</evidence>
<sequence>MKIIWDDEAWKEYVEWQTIDRKIVKKINELIKDIQRNGNEGIGKPEPLQHELSGYWSRRITEKHRLIYFITENQLVIIGCSGHYK</sequence>
<proteinExistence type="inferred from homology"/>
<evidence type="ECO:0000313" key="7">
    <source>
        <dbReference type="EMBL" id="PGH24172.1"/>
    </source>
</evidence>
<protein>
    <recommendedName>
        <fullName evidence="6">Putative mRNA interferase YoeB</fullName>
    </recommendedName>
</protein>
<dbReference type="GO" id="GO:0006401">
    <property type="term" value="P:RNA catabolic process"/>
    <property type="evidence" value="ECO:0007669"/>
    <property type="project" value="InterPro"/>
</dbReference>
<dbReference type="GO" id="GO:0098795">
    <property type="term" value="P:global gene silencing by mRNA cleavage"/>
    <property type="evidence" value="ECO:0007669"/>
    <property type="project" value="TreeGrafter"/>
</dbReference>
<dbReference type="Proteomes" id="UP000226179">
    <property type="component" value="Unassembled WGS sequence"/>
</dbReference>
<keyword evidence="3" id="KW-0540">Nuclease</keyword>
<dbReference type="PANTHER" id="PTHR38039">
    <property type="entry name" value="TOXIN YOEB"/>
    <property type="match status" value="1"/>
</dbReference>
<dbReference type="GO" id="GO:0004519">
    <property type="term" value="F:endonuclease activity"/>
    <property type="evidence" value="ECO:0007669"/>
    <property type="project" value="UniProtKB-KW"/>
</dbReference>
<comment type="caution">
    <text evidence="7">The sequence shown here is derived from an EMBL/GenBank/DDBJ whole genome shotgun (WGS) entry which is preliminary data.</text>
</comment>
<keyword evidence="5" id="KW-0378">Hydrolase</keyword>
<evidence type="ECO:0000256" key="2">
    <source>
        <dbReference type="ARBA" id="ARBA00022649"/>
    </source>
</evidence>
<dbReference type="PANTHER" id="PTHR38039:SF1">
    <property type="entry name" value="TOXIN YOEB"/>
    <property type="match status" value="1"/>
</dbReference>
<gene>
    <name evidence="7" type="ORF">RN90_01140</name>
</gene>
<accession>A0A2B7YTI4</accession>
<reference evidence="7 8" key="1">
    <citation type="submission" date="2017-06" db="EMBL/GenBank/DDBJ databases">
        <title>Draft genome sequence of Fusobacterium nucleatum subsp. animalis KCOM 1280 (=ChDC F318).</title>
        <authorList>
            <person name="Kook J.-K."/>
            <person name="Park S.-N."/>
            <person name="Lim Y.K."/>
            <person name="Roh H."/>
        </authorList>
    </citation>
    <scope>NUCLEOTIDE SEQUENCE [LARGE SCALE GENOMIC DNA]</scope>
    <source>
        <strain evidence="8">KCOM 1280 ( ChDC F318)</strain>
    </source>
</reference>
<comment type="similarity">
    <text evidence="1">Belongs to the YoeB family.</text>
</comment>
<dbReference type="InterPro" id="IPR009614">
    <property type="entry name" value="YoeB_toxin"/>
</dbReference>
<evidence type="ECO:0000256" key="3">
    <source>
        <dbReference type="ARBA" id="ARBA00022722"/>
    </source>
</evidence>
<dbReference type="Pfam" id="PF06769">
    <property type="entry name" value="YoeB_toxin"/>
    <property type="match status" value="1"/>
</dbReference>
<evidence type="ECO:0000256" key="5">
    <source>
        <dbReference type="ARBA" id="ARBA00022801"/>
    </source>
</evidence>
<dbReference type="AlphaFoldDB" id="A0A2B7YTI4"/>
<dbReference type="NCBIfam" id="TIGR02116">
    <property type="entry name" value="toxin_Txe_YoeB"/>
    <property type="match status" value="1"/>
</dbReference>